<dbReference type="EMBL" id="QTTT01000001">
    <property type="protein sequence ID" value="REE98693.1"/>
    <property type="molecule type" value="Genomic_DNA"/>
</dbReference>
<keyword evidence="2" id="KW-1185">Reference proteome</keyword>
<evidence type="ECO:0000313" key="1">
    <source>
        <dbReference type="EMBL" id="REE98693.1"/>
    </source>
</evidence>
<reference evidence="1 2" key="1">
    <citation type="submission" date="2018-08" db="EMBL/GenBank/DDBJ databases">
        <title>Sequencing the genomes of 1000 actinobacteria strains.</title>
        <authorList>
            <person name="Klenk H.-P."/>
        </authorList>
    </citation>
    <scope>NUCLEOTIDE SEQUENCE [LARGE SCALE GENOMIC DNA]</scope>
    <source>
        <strain evidence="1 2">DSM 43927</strain>
    </source>
</reference>
<gene>
    <name evidence="1" type="ORF">DFJ69_4186</name>
</gene>
<dbReference type="InterPro" id="IPR036390">
    <property type="entry name" value="WH_DNA-bd_sf"/>
</dbReference>
<dbReference type="RefSeq" id="WP_116024118.1">
    <property type="nucleotide sequence ID" value="NZ_QTTT01000001.1"/>
</dbReference>
<dbReference type="Pfam" id="PF05331">
    <property type="entry name" value="DUF742"/>
    <property type="match status" value="1"/>
</dbReference>
<organism evidence="1 2">
    <name type="scientific">Thermomonospora umbrina</name>
    <dbReference type="NCBI Taxonomy" id="111806"/>
    <lineage>
        <taxon>Bacteria</taxon>
        <taxon>Bacillati</taxon>
        <taxon>Actinomycetota</taxon>
        <taxon>Actinomycetes</taxon>
        <taxon>Streptosporangiales</taxon>
        <taxon>Thermomonosporaceae</taxon>
        <taxon>Thermomonospora</taxon>
    </lineage>
</organism>
<comment type="caution">
    <text evidence="1">The sequence shown here is derived from an EMBL/GenBank/DDBJ whole genome shotgun (WGS) entry which is preliminary data.</text>
</comment>
<dbReference type="PANTHER" id="PTHR36221:SF1">
    <property type="entry name" value="DUF742 DOMAIN-CONTAINING PROTEIN"/>
    <property type="match status" value="1"/>
</dbReference>
<sequence length="126" mass="13571">MTPAPEHPDPPHDQAGPMVRPFVMAGGRSRPVRGGFDLITQVMATRPAPAAELGLGPEHLAIMRLCRDAMSVAEITGRLDLPAGTVRVLLGDLLDRGHVIVQEPRPEAEVTDIRIYEAVLNGLRAL</sequence>
<dbReference type="Proteomes" id="UP000256661">
    <property type="component" value="Unassembled WGS sequence"/>
</dbReference>
<protein>
    <submittedName>
        <fullName evidence="1">Uncharacterized protein DUF742</fullName>
    </submittedName>
</protein>
<dbReference type="PANTHER" id="PTHR36221">
    <property type="entry name" value="DUF742 DOMAIN-CONTAINING PROTEIN"/>
    <property type="match status" value="1"/>
</dbReference>
<proteinExistence type="predicted"/>
<accession>A0A3D9SXB9</accession>
<evidence type="ECO:0000313" key="2">
    <source>
        <dbReference type="Proteomes" id="UP000256661"/>
    </source>
</evidence>
<dbReference type="SUPFAM" id="SSF46785">
    <property type="entry name" value="Winged helix' DNA-binding domain"/>
    <property type="match status" value="1"/>
</dbReference>
<dbReference type="OrthoDB" id="4274007at2"/>
<name>A0A3D9SXB9_9ACTN</name>
<dbReference type="InterPro" id="IPR007995">
    <property type="entry name" value="DUF742"/>
</dbReference>
<dbReference type="AlphaFoldDB" id="A0A3D9SXB9"/>